<feature type="domain" description="ChlI/MoxR AAA lid" evidence="14">
    <location>
        <begin position="310"/>
        <end position="365"/>
    </location>
</feature>
<organism evidence="16">
    <name type="scientific">Micromonas pusilla (strain CCMP1545)</name>
    <name type="common">Picoplanktonic green alga</name>
    <dbReference type="NCBI Taxonomy" id="564608"/>
    <lineage>
        <taxon>Eukaryota</taxon>
        <taxon>Viridiplantae</taxon>
        <taxon>Chlorophyta</taxon>
        <taxon>Mamiellophyceae</taxon>
        <taxon>Mamiellales</taxon>
        <taxon>Mamiellaceae</taxon>
        <taxon>Micromonas</taxon>
    </lineage>
</organism>
<protein>
    <recommendedName>
        <fullName evidence="10">Mg-protoporphyrin IX chelatase</fullName>
        <ecNumber evidence="10">6.6.1.1</ecNumber>
    </recommendedName>
</protein>
<evidence type="ECO:0000256" key="2">
    <source>
        <dbReference type="ARBA" id="ARBA00005799"/>
    </source>
</evidence>
<evidence type="ECO:0000313" key="15">
    <source>
        <dbReference type="EMBL" id="EEH52795.1"/>
    </source>
</evidence>
<comment type="catalytic activity">
    <reaction evidence="9 10">
        <text>protoporphyrin IX + Mg(2+) + ATP + H2O = Mg-protoporphyrin IX + ADP + phosphate + 3 H(+)</text>
        <dbReference type="Rhea" id="RHEA:13961"/>
        <dbReference type="ChEBI" id="CHEBI:15377"/>
        <dbReference type="ChEBI" id="CHEBI:15378"/>
        <dbReference type="ChEBI" id="CHEBI:18420"/>
        <dbReference type="ChEBI" id="CHEBI:30616"/>
        <dbReference type="ChEBI" id="CHEBI:43474"/>
        <dbReference type="ChEBI" id="CHEBI:57306"/>
        <dbReference type="ChEBI" id="CHEBI:60492"/>
        <dbReference type="ChEBI" id="CHEBI:456216"/>
        <dbReference type="EC" id="6.6.1.1"/>
    </reaction>
</comment>
<dbReference type="PANTHER" id="PTHR32039:SF9">
    <property type="entry name" value="MAGNESIUM-CHELATASE SUBUNIT CHLI-2, CHLOROPLASTIC"/>
    <property type="match status" value="1"/>
</dbReference>
<comment type="function">
    <text evidence="10">Involved in chlorophyll biosynthesis. Catalyzes the insertion of magnesium ion into protoporphyrin IX to yield Mg-protoporphyrin IX.</text>
</comment>
<evidence type="ECO:0000256" key="12">
    <source>
        <dbReference type="SAM" id="MobiDB-lite"/>
    </source>
</evidence>
<dbReference type="NCBIfam" id="TIGR02030">
    <property type="entry name" value="BchI-ChlI"/>
    <property type="match status" value="1"/>
</dbReference>
<dbReference type="EC" id="6.6.1.1" evidence="10"/>
<keyword evidence="5 10" id="KW-0547">Nucleotide-binding</keyword>
<comment type="subunit">
    <text evidence="10">The magnesium chelatase complex is a heterotrimer consisting of subunits CHLI, CHLD, AND CHLH.</text>
</comment>
<feature type="coiled-coil region" evidence="11">
    <location>
        <begin position="273"/>
        <end position="300"/>
    </location>
</feature>
<comment type="similarity">
    <text evidence="2 10">Belongs to the Mg-chelatase subunits D/I family.</text>
</comment>
<feature type="region of interest" description="Disordered" evidence="12">
    <location>
        <begin position="397"/>
        <end position="428"/>
    </location>
</feature>
<evidence type="ECO:0000256" key="4">
    <source>
        <dbReference type="ARBA" id="ARBA00022598"/>
    </source>
</evidence>
<comment type="subcellular location">
    <subcellularLocation>
        <location evidence="10">Plastid</location>
        <location evidence="10">Chloroplast</location>
    </subcellularLocation>
</comment>
<dbReference type="AlphaFoldDB" id="C1N4V0"/>
<comment type="subunit">
    <text evidence="8">The magnesium chelatase complex is a heterotrimer consisting of subunits CHLI, CHLD and CHLH.</text>
</comment>
<evidence type="ECO:0000256" key="3">
    <source>
        <dbReference type="ARBA" id="ARBA00022531"/>
    </source>
</evidence>
<dbReference type="OrthoDB" id="34999at2759"/>
<dbReference type="SUPFAM" id="SSF52540">
    <property type="entry name" value="P-loop containing nucleoside triphosphate hydrolases"/>
    <property type="match status" value="1"/>
</dbReference>
<comment type="activity regulation">
    <text evidence="10">Redox regulation; active in reducing conditions, inactive in oxidizing conditions.</text>
</comment>
<dbReference type="Pfam" id="PF17863">
    <property type="entry name" value="AAA_lid_2"/>
    <property type="match status" value="1"/>
</dbReference>
<evidence type="ECO:0000256" key="7">
    <source>
        <dbReference type="ARBA" id="ARBA00023171"/>
    </source>
</evidence>
<dbReference type="InterPro" id="IPR000523">
    <property type="entry name" value="Mg_chelatse_chII-like_cat_dom"/>
</dbReference>
<dbReference type="InterPro" id="IPR045006">
    <property type="entry name" value="CHLI-like"/>
</dbReference>
<sequence>MAGTPLAARARASVAKTGKRASRGSLVIRASAETDAAAALVERGYPFVKIVGQDELKLALTLNVVDSKIGGCLIMGDRGTAKSVAVRALSDLLPDIDIVPGDPFNSSPTDPELMGPEVLEKFRAKEDIPTGAMKIPMVEVPLGTTEDRICGTIDIEKALAEGVKAYDPGLLARANRGLLYIDEVNLLDDSLVDVVLDSAAGGWNTVEREGISITHPAKFIMIGSGNPEEGELRPQLLDRFGMACNVRTIFDRELRVQLVKNRMEFEEDPEGFVKSCEEETNELKTKIAAAQKLLKEVKMERDLAIKISGVCALVDVDGLRGDIVVTRAAKALVAYERRTEVTEDDIKRVIGPCLSHRLRKDPMDTMDGSFKVMLGFNKIFKGSAMADFAGAMAEGIEDPEAKAKEEEKAKADPAPKKAGAWGGLPGGR</sequence>
<dbReference type="GO" id="GO:0016851">
    <property type="term" value="F:magnesium chelatase activity"/>
    <property type="evidence" value="ECO:0007669"/>
    <property type="project" value="UniProtKB-UniRule"/>
</dbReference>
<evidence type="ECO:0000256" key="5">
    <source>
        <dbReference type="ARBA" id="ARBA00022741"/>
    </source>
</evidence>
<dbReference type="KEGG" id="mpp:MICPUCDRAFT_22176"/>
<proteinExistence type="inferred from homology"/>
<gene>
    <name evidence="15" type="primary">CHLL2</name>
    <name evidence="15" type="ORF">MICPUCDRAFT_22176</name>
</gene>
<keyword evidence="11" id="KW-0175">Coiled coil</keyword>
<dbReference type="Gene3D" id="1.10.8.80">
    <property type="entry name" value="Magnesium chelatase subunit I, C-Terminal domain"/>
    <property type="match status" value="1"/>
</dbReference>
<reference evidence="15 16" key="1">
    <citation type="journal article" date="2009" name="Science">
        <title>Green evolution and dynamic adaptations revealed by genomes of the marine picoeukaryotes Micromonas.</title>
        <authorList>
            <person name="Worden A.Z."/>
            <person name="Lee J.H."/>
            <person name="Mock T."/>
            <person name="Rouze P."/>
            <person name="Simmons M.P."/>
            <person name="Aerts A.L."/>
            <person name="Allen A.E."/>
            <person name="Cuvelier M.L."/>
            <person name="Derelle E."/>
            <person name="Everett M.V."/>
            <person name="Foulon E."/>
            <person name="Grimwood J."/>
            <person name="Gundlach H."/>
            <person name="Henrissat B."/>
            <person name="Napoli C."/>
            <person name="McDonald S.M."/>
            <person name="Parker M.S."/>
            <person name="Rombauts S."/>
            <person name="Salamov A."/>
            <person name="Von Dassow P."/>
            <person name="Badger J.H."/>
            <person name="Coutinho P.M."/>
            <person name="Demir E."/>
            <person name="Dubchak I."/>
            <person name="Gentemann C."/>
            <person name="Eikrem W."/>
            <person name="Gready J.E."/>
            <person name="John U."/>
            <person name="Lanier W."/>
            <person name="Lindquist E.A."/>
            <person name="Lucas S."/>
            <person name="Mayer K.F."/>
            <person name="Moreau H."/>
            <person name="Not F."/>
            <person name="Otillar R."/>
            <person name="Panaud O."/>
            <person name="Pangilinan J."/>
            <person name="Paulsen I."/>
            <person name="Piegu B."/>
            <person name="Poliakov A."/>
            <person name="Robbens S."/>
            <person name="Schmutz J."/>
            <person name="Toulza E."/>
            <person name="Wyss T."/>
            <person name="Zelensky A."/>
            <person name="Zhou K."/>
            <person name="Armbrust E.V."/>
            <person name="Bhattacharya D."/>
            <person name="Goodenough U.W."/>
            <person name="Van de Peer Y."/>
            <person name="Grigoriev I.V."/>
        </authorList>
    </citation>
    <scope>NUCLEOTIDE SEQUENCE [LARGE SCALE GENOMIC DNA]</scope>
    <source>
        <strain evidence="15 16">CCMP1545</strain>
    </source>
</reference>
<feature type="compositionally biased region" description="Basic and acidic residues" evidence="12">
    <location>
        <begin position="399"/>
        <end position="415"/>
    </location>
</feature>
<name>C1N4V0_MICPC</name>
<dbReference type="STRING" id="564608.C1N4V0"/>
<comment type="pathway">
    <text evidence="1 10">Porphyrin-containing compound metabolism; chlorophyll biosynthesis.</text>
</comment>
<accession>C1N4V0</accession>
<dbReference type="InterPro" id="IPR027417">
    <property type="entry name" value="P-loop_NTPase"/>
</dbReference>
<dbReference type="GO" id="GO:0009570">
    <property type="term" value="C:chloroplast stroma"/>
    <property type="evidence" value="ECO:0007669"/>
    <property type="project" value="TreeGrafter"/>
</dbReference>
<keyword evidence="7 10" id="KW-0149">Chlorophyll biosynthesis</keyword>
<dbReference type="GO" id="GO:0005524">
    <property type="term" value="F:ATP binding"/>
    <property type="evidence" value="ECO:0007669"/>
    <property type="project" value="UniProtKB-UniRule"/>
</dbReference>
<keyword evidence="4 10" id="KW-0436">Ligase</keyword>
<keyword evidence="3 10" id="KW-0602">Photosynthesis</keyword>
<dbReference type="FunFam" id="3.40.50.300:FF:000601">
    <property type="entry name" value="Mg-protoporphyrin IX chelatase"/>
    <property type="match status" value="1"/>
</dbReference>
<feature type="domain" description="Magnesium chelatase ChlI-like catalytic" evidence="13">
    <location>
        <begin position="157"/>
        <end position="227"/>
    </location>
</feature>
<evidence type="ECO:0000256" key="1">
    <source>
        <dbReference type="ARBA" id="ARBA00005173"/>
    </source>
</evidence>
<evidence type="ECO:0000313" key="16">
    <source>
        <dbReference type="Proteomes" id="UP000001876"/>
    </source>
</evidence>
<keyword evidence="16" id="KW-1185">Reference proteome</keyword>
<dbReference type="UniPathway" id="UPA00668"/>
<dbReference type="InterPro" id="IPR041628">
    <property type="entry name" value="ChlI/MoxR_AAA_lid"/>
</dbReference>
<dbReference type="GO" id="GO:0015995">
    <property type="term" value="P:chlorophyll biosynthetic process"/>
    <property type="evidence" value="ECO:0007669"/>
    <property type="project" value="UniProtKB-UniPathway"/>
</dbReference>
<evidence type="ECO:0000259" key="14">
    <source>
        <dbReference type="Pfam" id="PF17863"/>
    </source>
</evidence>
<dbReference type="Gene3D" id="3.40.50.300">
    <property type="entry name" value="P-loop containing nucleotide triphosphate hydrolases"/>
    <property type="match status" value="1"/>
</dbReference>
<dbReference type="RefSeq" id="XP_003062856.1">
    <property type="nucleotide sequence ID" value="XM_003062810.1"/>
</dbReference>
<dbReference type="eggNOG" id="ENOG502QRUY">
    <property type="taxonomic scope" value="Eukaryota"/>
</dbReference>
<keyword evidence="6 10" id="KW-0067">ATP-binding</keyword>
<dbReference type="GeneID" id="9688500"/>
<dbReference type="EMBL" id="GG663747">
    <property type="protein sequence ID" value="EEH52795.1"/>
    <property type="molecule type" value="Genomic_DNA"/>
</dbReference>
<evidence type="ECO:0000259" key="13">
    <source>
        <dbReference type="Pfam" id="PF01078"/>
    </source>
</evidence>
<dbReference type="Pfam" id="PF01078">
    <property type="entry name" value="Mg_chelatase"/>
    <property type="match status" value="1"/>
</dbReference>
<dbReference type="PANTHER" id="PTHR32039">
    <property type="entry name" value="MAGNESIUM-CHELATASE SUBUNIT CHLI"/>
    <property type="match status" value="1"/>
</dbReference>
<evidence type="ECO:0000256" key="9">
    <source>
        <dbReference type="ARBA" id="ARBA00048693"/>
    </source>
</evidence>
<evidence type="ECO:0000256" key="6">
    <source>
        <dbReference type="ARBA" id="ARBA00022840"/>
    </source>
</evidence>
<dbReference type="OMA" id="PAKFIMI"/>
<evidence type="ECO:0000256" key="11">
    <source>
        <dbReference type="SAM" id="Coils"/>
    </source>
</evidence>
<keyword evidence="10" id="KW-0934">Plastid</keyword>
<dbReference type="GO" id="GO:0015979">
    <property type="term" value="P:photosynthesis"/>
    <property type="evidence" value="ECO:0007669"/>
    <property type="project" value="UniProtKB-UniRule"/>
</dbReference>
<keyword evidence="10" id="KW-0150">Chloroplast</keyword>
<evidence type="ECO:0000256" key="10">
    <source>
        <dbReference type="RuleBase" id="RU362087"/>
    </source>
</evidence>
<dbReference type="InterPro" id="IPR011775">
    <property type="entry name" value="Mg_chelatase_ATPase-isu"/>
</dbReference>
<evidence type="ECO:0000256" key="8">
    <source>
        <dbReference type="ARBA" id="ARBA00038576"/>
    </source>
</evidence>
<dbReference type="Proteomes" id="UP000001876">
    <property type="component" value="Unassembled WGS sequence"/>
</dbReference>